<feature type="region of interest" description="Disordered" evidence="1">
    <location>
        <begin position="50"/>
        <end position="72"/>
    </location>
</feature>
<name>A0A1L0GAG6_9ASCO</name>
<dbReference type="EMBL" id="LT635759">
    <property type="protein sequence ID" value="SGZ53405.1"/>
    <property type="molecule type" value="Genomic_DNA"/>
</dbReference>
<dbReference type="OrthoDB" id="4089169at2759"/>
<feature type="signal peptide" evidence="2">
    <location>
        <begin position="1"/>
        <end position="19"/>
    </location>
</feature>
<dbReference type="AlphaFoldDB" id="A0A1L0GAG6"/>
<evidence type="ECO:0000256" key="2">
    <source>
        <dbReference type="SAM" id="SignalP"/>
    </source>
</evidence>
<sequence length="747" mass="83000">MLIFFFLVTFILTISLTNPKRGHRLGTSSATWNKIKLAATLETWAENGGEGVASEANGGLEGVNGVAEPGSADSGRSILVRQGPNGQICIWYPAHSIYEFWDWVGASEFLEGQETTKDGGDAPGITFVPSSTPKAEYTGDVLQLKAVFVVPGRKLWDMAFMRCTDGVEMFLSVVSDDDNGVKLEVRHEDNLSVVELPSYLEGDLRLQVSSRFVTVLSSKGYLYLLKYDRHSKCPIVRANYGGELNHIVNHSSRPIAEKNNIRLEQGELLLKTATFDSSPIFDIVGSWLVYSPTKVESDYYKQLVGSSDQVASSLQSLKLRKSLYTTVKLPTPGPLLYRVVSSVSNTALDKLYKFSEMSSKRVRGYLAKSDKIIDKDVSLHSISNSIGSALYSTASKLKKLAMSFGENEVVKVVDLGNGQVMAMFKPPGGISRVSLSPYDLQLVHANYRGDNFYMWDLYKTPREVSLIGKFMRGKTSASIREIFWFVNDKNTDIIKGTNSGFGCITKKLGSVHWYNINYVSCGNENNNHPNQLLGNRIDNSNSGQFLDSWILPSMKAVGFCKLPTCSNVPSSPQTSQARVDKQQFYKVNQLAFLDQRNNLRLVSPLNGKHTFKYVLPREPASSLPIIGESDAPLFNPIKYSRNVERLNIQEFDTPLCQAEIETCSPYLSLINNKNVEFSTYEISGDDPVNSFYDIFEDFGIDVPVNVFEFRGSGLSSPLMSSDEDLLRKFNNGIDISPENFSSNTATE</sequence>
<feature type="chain" id="PRO_5012340288" evidence="2">
    <location>
        <begin position="20"/>
        <end position="747"/>
    </location>
</feature>
<dbReference type="SUPFAM" id="SSF69322">
    <property type="entry name" value="Tricorn protease domain 2"/>
    <property type="match status" value="1"/>
</dbReference>
<protein>
    <submittedName>
        <fullName evidence="3">CIC11C00000002040</fullName>
    </submittedName>
</protein>
<proteinExistence type="predicted"/>
<evidence type="ECO:0000313" key="4">
    <source>
        <dbReference type="Proteomes" id="UP000182334"/>
    </source>
</evidence>
<evidence type="ECO:0000256" key="1">
    <source>
        <dbReference type="SAM" id="MobiDB-lite"/>
    </source>
</evidence>
<dbReference type="Proteomes" id="UP000182334">
    <property type="component" value="Chromosome IV"/>
</dbReference>
<keyword evidence="2" id="KW-0732">Signal</keyword>
<accession>A0A1L0GAG6</accession>
<evidence type="ECO:0000313" key="3">
    <source>
        <dbReference type="EMBL" id="SGZ53405.1"/>
    </source>
</evidence>
<reference evidence="3 4" key="1">
    <citation type="submission" date="2016-10" db="EMBL/GenBank/DDBJ databases">
        <authorList>
            <person name="de Groot N.N."/>
        </authorList>
    </citation>
    <scope>NUCLEOTIDE SEQUENCE [LARGE SCALE GENOMIC DNA]</scope>
    <source>
        <strain evidence="3 4">CBS 141442</strain>
    </source>
</reference>
<dbReference type="STRING" id="45354.A0A1L0GAG6"/>
<keyword evidence="4" id="KW-1185">Reference proteome</keyword>
<organism evidence="3 4">
    <name type="scientific">Sungouiella intermedia</name>
    <dbReference type="NCBI Taxonomy" id="45354"/>
    <lineage>
        <taxon>Eukaryota</taxon>
        <taxon>Fungi</taxon>
        <taxon>Dikarya</taxon>
        <taxon>Ascomycota</taxon>
        <taxon>Saccharomycotina</taxon>
        <taxon>Pichiomycetes</taxon>
        <taxon>Metschnikowiaceae</taxon>
        <taxon>Sungouiella</taxon>
    </lineage>
</organism>
<gene>
    <name evidence="3" type="ORF">SAMEA4029010_CIC11G00000002040</name>
</gene>